<gene>
    <name evidence="2" type="ORF">S12H4_24331</name>
</gene>
<feature type="non-terminal residue" evidence="2">
    <location>
        <position position="1"/>
    </location>
</feature>
<sequence length="99" mass="11282">DEYEALRALIGSERESEGAIEEAREADKPKRKPTAANRAYSKAFKKLKSKYMKKSGQVMRSRTWRGICIGCDNKVNDAVVRVLKLRPAVCPPFQWPVKE</sequence>
<proteinExistence type="predicted"/>
<name>X1R8C8_9ZZZZ</name>
<comment type="caution">
    <text evidence="2">The sequence shown here is derived from an EMBL/GenBank/DDBJ whole genome shotgun (WGS) entry which is preliminary data.</text>
</comment>
<accession>X1R8C8</accession>
<dbReference type="AlphaFoldDB" id="X1R8C8"/>
<evidence type="ECO:0000313" key="2">
    <source>
        <dbReference type="EMBL" id="GAI76957.1"/>
    </source>
</evidence>
<dbReference type="EMBL" id="BARW01013172">
    <property type="protein sequence ID" value="GAI76957.1"/>
    <property type="molecule type" value="Genomic_DNA"/>
</dbReference>
<feature type="compositionally biased region" description="Basic and acidic residues" evidence="1">
    <location>
        <begin position="14"/>
        <end position="28"/>
    </location>
</feature>
<reference evidence="2" key="1">
    <citation type="journal article" date="2014" name="Front. Microbiol.">
        <title>High frequency of phylogenetically diverse reductive dehalogenase-homologous genes in deep subseafloor sedimentary metagenomes.</title>
        <authorList>
            <person name="Kawai M."/>
            <person name="Futagami T."/>
            <person name="Toyoda A."/>
            <person name="Takaki Y."/>
            <person name="Nishi S."/>
            <person name="Hori S."/>
            <person name="Arai W."/>
            <person name="Tsubouchi T."/>
            <person name="Morono Y."/>
            <person name="Uchiyama I."/>
            <person name="Ito T."/>
            <person name="Fujiyama A."/>
            <person name="Inagaki F."/>
            <person name="Takami H."/>
        </authorList>
    </citation>
    <scope>NUCLEOTIDE SEQUENCE</scope>
    <source>
        <strain evidence="2">Expedition CK06-06</strain>
    </source>
</reference>
<feature type="region of interest" description="Disordered" evidence="1">
    <location>
        <begin position="14"/>
        <end position="39"/>
    </location>
</feature>
<protein>
    <submittedName>
        <fullName evidence="2">Uncharacterized protein</fullName>
    </submittedName>
</protein>
<organism evidence="2">
    <name type="scientific">marine sediment metagenome</name>
    <dbReference type="NCBI Taxonomy" id="412755"/>
    <lineage>
        <taxon>unclassified sequences</taxon>
        <taxon>metagenomes</taxon>
        <taxon>ecological metagenomes</taxon>
    </lineage>
</organism>
<evidence type="ECO:0000256" key="1">
    <source>
        <dbReference type="SAM" id="MobiDB-lite"/>
    </source>
</evidence>